<dbReference type="VEuPathDB" id="GiardiaDB:SS50377_21811"/>
<reference evidence="2" key="2">
    <citation type="submission" date="2020-12" db="EMBL/GenBank/DDBJ databases">
        <title>New Spironucleus salmonicida genome in near-complete chromosomes.</title>
        <authorList>
            <person name="Xu F."/>
            <person name="Kurt Z."/>
            <person name="Jimenez-Gonzalez A."/>
            <person name="Astvaldsson A."/>
            <person name="Andersson J.O."/>
            <person name="Svard S.G."/>
        </authorList>
    </citation>
    <scope>NUCLEOTIDE SEQUENCE</scope>
    <source>
        <strain evidence="2">ATCC 50377</strain>
    </source>
</reference>
<evidence type="ECO:0000313" key="3">
    <source>
        <dbReference type="Proteomes" id="UP000018208"/>
    </source>
</evidence>
<protein>
    <submittedName>
        <fullName evidence="1">Uncharacterized protein</fullName>
    </submittedName>
</protein>
<gene>
    <name evidence="1" type="ORF">SS50377_15310</name>
    <name evidence="2" type="ORF">SS50377_21811</name>
</gene>
<sequence length="142" mass="16237">MPKQSIDSDAAITAISQLLSITVQQALNDFPALDRLISEGMSWSIAAVQLNIPRDKLYHWYRDTYRRRNLSQVTAADRNSIDLAVLEKLMTGVLTSNSKKELHAIFPQYEWTVFSVAYNNARAKAKSNPNILNLIQYIFYKK</sequence>
<proteinExistence type="predicted"/>
<dbReference type="EMBL" id="AUWU02000002">
    <property type="protein sequence ID" value="KAH0576249.1"/>
    <property type="molecule type" value="Genomic_DNA"/>
</dbReference>
<evidence type="ECO:0000313" key="2">
    <source>
        <dbReference type="EMBL" id="KAH0576249.1"/>
    </source>
</evidence>
<organism evidence="1">
    <name type="scientific">Spironucleus salmonicida</name>
    <dbReference type="NCBI Taxonomy" id="348837"/>
    <lineage>
        <taxon>Eukaryota</taxon>
        <taxon>Metamonada</taxon>
        <taxon>Diplomonadida</taxon>
        <taxon>Hexamitidae</taxon>
        <taxon>Hexamitinae</taxon>
        <taxon>Spironucleus</taxon>
    </lineage>
</organism>
<evidence type="ECO:0000313" key="1">
    <source>
        <dbReference type="EMBL" id="EST44801.1"/>
    </source>
</evidence>
<dbReference type="Proteomes" id="UP000018208">
    <property type="component" value="Unassembled WGS sequence"/>
</dbReference>
<name>V6LM68_9EUKA</name>
<reference evidence="1 2" key="1">
    <citation type="journal article" date="2014" name="PLoS Genet.">
        <title>The Genome of Spironucleus salmonicida Highlights a Fish Pathogen Adapted to Fluctuating Environments.</title>
        <authorList>
            <person name="Xu F."/>
            <person name="Jerlstrom-Hultqvist J."/>
            <person name="Einarsson E."/>
            <person name="Astvaldsson A."/>
            <person name="Svard S.G."/>
            <person name="Andersson J.O."/>
        </authorList>
    </citation>
    <scope>NUCLEOTIDE SEQUENCE</scope>
    <source>
        <strain evidence="2">ATCC 50377</strain>
    </source>
</reference>
<accession>V6LM68</accession>
<dbReference type="EMBL" id="KI546108">
    <property type="protein sequence ID" value="EST44801.1"/>
    <property type="molecule type" value="Genomic_DNA"/>
</dbReference>
<keyword evidence="3" id="KW-1185">Reference proteome</keyword>
<dbReference type="AlphaFoldDB" id="V6LM68"/>